<dbReference type="Gene3D" id="3.90.550.10">
    <property type="entry name" value="Spore Coat Polysaccharide Biosynthesis Protein SpsA, Chain A"/>
    <property type="match status" value="1"/>
</dbReference>
<dbReference type="InterPro" id="IPR001173">
    <property type="entry name" value="Glyco_trans_2-like"/>
</dbReference>
<feature type="transmembrane region" description="Helical" evidence="4">
    <location>
        <begin position="403"/>
        <end position="428"/>
    </location>
</feature>
<proteinExistence type="inferred from homology"/>
<keyword evidence="8" id="KW-1185">Reference proteome</keyword>
<evidence type="ECO:0000313" key="7">
    <source>
        <dbReference type="EMBL" id="MDQ0229121.1"/>
    </source>
</evidence>
<dbReference type="InterPro" id="IPR029044">
    <property type="entry name" value="Nucleotide-diphossugar_trans"/>
</dbReference>
<dbReference type="SUPFAM" id="SSF53448">
    <property type="entry name" value="Nucleotide-diphospho-sugar transferases"/>
    <property type="match status" value="1"/>
</dbReference>
<dbReference type="CDD" id="cd06423">
    <property type="entry name" value="CESA_like"/>
    <property type="match status" value="1"/>
</dbReference>
<feature type="domain" description="Glycosyltransferase 2-like" evidence="6">
    <location>
        <begin position="219"/>
        <end position="384"/>
    </location>
</feature>
<protein>
    <submittedName>
        <fullName evidence="7">Cellulose synthase/poly-beta-1,6-N-acetylglucosamine synthase-like glycosyltransferase</fullName>
    </submittedName>
</protein>
<feature type="transmembrane region" description="Helical" evidence="4">
    <location>
        <begin position="494"/>
        <end position="515"/>
    </location>
</feature>
<comment type="caution">
    <text evidence="7">The sequence shown here is derived from an EMBL/GenBank/DDBJ whole genome shotgun (WGS) entry which is preliminary data.</text>
</comment>
<dbReference type="Proteomes" id="UP001234495">
    <property type="component" value="Unassembled WGS sequence"/>
</dbReference>
<evidence type="ECO:0000259" key="5">
    <source>
        <dbReference type="Pfam" id="PF00535"/>
    </source>
</evidence>
<name>A0ABT9ZA44_9BACI</name>
<keyword evidence="3" id="KW-0808">Transferase</keyword>
<dbReference type="Pfam" id="PF13632">
    <property type="entry name" value="Glyco_trans_2_3"/>
    <property type="match status" value="1"/>
</dbReference>
<accession>A0ABT9ZA44</accession>
<sequence length="523" mass="59727">MSRIIMDVPETTNRIYDTLQMELNRDNIFQVPGVKHTYMKPRIVAIIPAHNEEKSIRDCLAGLADQSLPKNLDLDIIVVADNCTDRTEEKAMLAAEEFQLNVKVLTTENNKLRKVGALNHGWKYIYGDVLDLYDRQLSIYQHLYQKSVKAILGMDADSRLAPGALKSLWEGLSSARNIGGVMAKYTMRMPKKKSLLSKDDVHYEEKISSGEYGGPITRWWTHQQKQDMASWLLNLQYHGGSTYVLGGQATLFRPEALQDIVNENKLDGPWQNDSDVEDMLLTWQLQKSSWKTLISPDARCFVDAMRSYHTFRQQRNKWKSGTVELLTNNDIGVKTRHIGKIWRSELKTFMDLITRVLFIVLLALAFATDQFYWSWFWLTPIALASVLNTILAIKTPMHRPIDVILAALLISPELYLWANLITFSQVWLGKLSANKKDGWANQYNAERGKTQSKLIQGIIVIILAISGVVYLCIDHRDYLTSEPVQAALQPYLMTGWVTLTILTIIASAHMFYQIWTLRGKVTA</sequence>
<keyword evidence="2" id="KW-0328">Glycosyltransferase</keyword>
<feature type="transmembrane region" description="Helical" evidence="4">
    <location>
        <begin position="454"/>
        <end position="473"/>
    </location>
</feature>
<gene>
    <name evidence="7" type="ORF">J2S19_000371</name>
</gene>
<dbReference type="PANTHER" id="PTHR43630">
    <property type="entry name" value="POLY-BETA-1,6-N-ACETYL-D-GLUCOSAMINE SYNTHASE"/>
    <property type="match status" value="1"/>
</dbReference>
<feature type="transmembrane region" description="Helical" evidence="4">
    <location>
        <begin position="349"/>
        <end position="366"/>
    </location>
</feature>
<evidence type="ECO:0000256" key="3">
    <source>
        <dbReference type="ARBA" id="ARBA00022679"/>
    </source>
</evidence>
<feature type="transmembrane region" description="Helical" evidence="4">
    <location>
        <begin position="372"/>
        <end position="391"/>
    </location>
</feature>
<evidence type="ECO:0000313" key="8">
    <source>
        <dbReference type="Proteomes" id="UP001234495"/>
    </source>
</evidence>
<keyword evidence="4" id="KW-1133">Transmembrane helix</keyword>
<feature type="domain" description="Glycosyltransferase 2-like" evidence="5">
    <location>
        <begin position="45"/>
        <end position="194"/>
    </location>
</feature>
<evidence type="ECO:0000256" key="4">
    <source>
        <dbReference type="SAM" id="Phobius"/>
    </source>
</evidence>
<comment type="similarity">
    <text evidence="1">Belongs to the glycosyltransferase 2 family.</text>
</comment>
<organism evidence="7 8">
    <name type="scientific">Metabacillus malikii</name>
    <dbReference type="NCBI Taxonomy" id="1504265"/>
    <lineage>
        <taxon>Bacteria</taxon>
        <taxon>Bacillati</taxon>
        <taxon>Bacillota</taxon>
        <taxon>Bacilli</taxon>
        <taxon>Bacillales</taxon>
        <taxon>Bacillaceae</taxon>
        <taxon>Metabacillus</taxon>
    </lineage>
</organism>
<dbReference type="Pfam" id="PF00535">
    <property type="entry name" value="Glycos_transf_2"/>
    <property type="match status" value="1"/>
</dbReference>
<dbReference type="EMBL" id="JAUSUD010000001">
    <property type="protein sequence ID" value="MDQ0229121.1"/>
    <property type="molecule type" value="Genomic_DNA"/>
</dbReference>
<keyword evidence="4" id="KW-0472">Membrane</keyword>
<dbReference type="PANTHER" id="PTHR43630:SF1">
    <property type="entry name" value="POLY-BETA-1,6-N-ACETYL-D-GLUCOSAMINE SYNTHASE"/>
    <property type="match status" value="1"/>
</dbReference>
<evidence type="ECO:0000259" key="6">
    <source>
        <dbReference type="Pfam" id="PF13632"/>
    </source>
</evidence>
<reference evidence="7 8" key="1">
    <citation type="submission" date="2023-07" db="EMBL/GenBank/DDBJ databases">
        <title>Genomic Encyclopedia of Type Strains, Phase IV (KMG-IV): sequencing the most valuable type-strain genomes for metagenomic binning, comparative biology and taxonomic classification.</title>
        <authorList>
            <person name="Goeker M."/>
        </authorList>
    </citation>
    <scope>NUCLEOTIDE SEQUENCE [LARGE SCALE GENOMIC DNA]</scope>
    <source>
        <strain evidence="7 8">DSM 29005</strain>
    </source>
</reference>
<keyword evidence="4" id="KW-0812">Transmembrane</keyword>
<evidence type="ECO:0000256" key="1">
    <source>
        <dbReference type="ARBA" id="ARBA00006739"/>
    </source>
</evidence>
<evidence type="ECO:0000256" key="2">
    <source>
        <dbReference type="ARBA" id="ARBA00022676"/>
    </source>
</evidence>